<evidence type="ECO:0000313" key="3">
    <source>
        <dbReference type="Proteomes" id="UP000539985"/>
    </source>
</evidence>
<dbReference type="Gene3D" id="2.180.10.10">
    <property type="entry name" value="RHS repeat-associated core"/>
    <property type="match status" value="1"/>
</dbReference>
<dbReference type="InterPro" id="IPR045351">
    <property type="entry name" value="DUF6531"/>
</dbReference>
<dbReference type="InterPro" id="IPR031325">
    <property type="entry name" value="RHS_repeat"/>
</dbReference>
<feature type="domain" description="DUF6531" evidence="1">
    <location>
        <begin position="55"/>
        <end position="120"/>
    </location>
</feature>
<organism evidence="2 3">
    <name type="scientific">Pseudomonas gingeri</name>
    <dbReference type="NCBI Taxonomy" id="117681"/>
    <lineage>
        <taxon>Bacteria</taxon>
        <taxon>Pseudomonadati</taxon>
        <taxon>Pseudomonadota</taxon>
        <taxon>Gammaproteobacteria</taxon>
        <taxon>Pseudomonadales</taxon>
        <taxon>Pseudomonadaceae</taxon>
        <taxon>Pseudomonas</taxon>
    </lineage>
</organism>
<comment type="caution">
    <text evidence="2">The sequence shown here is derived from an EMBL/GenBank/DDBJ whole genome shotgun (WGS) entry which is preliminary data.</text>
</comment>
<dbReference type="PANTHER" id="PTHR32305">
    <property type="match status" value="1"/>
</dbReference>
<dbReference type="InterPro" id="IPR006530">
    <property type="entry name" value="YD"/>
</dbReference>
<proteinExistence type="predicted"/>
<name>A0A7Y7XJ29_9PSED</name>
<dbReference type="AlphaFoldDB" id="A0A7Y7XJ29"/>
<gene>
    <name evidence="2" type="ORF">HX882_32180</name>
</gene>
<dbReference type="RefSeq" id="WP_177105797.1">
    <property type="nucleotide sequence ID" value="NZ_JACAQB010000032.1"/>
</dbReference>
<dbReference type="Proteomes" id="UP000539985">
    <property type="component" value="Unassembled WGS sequence"/>
</dbReference>
<accession>A0A7Y7XJ29</accession>
<reference evidence="2 3" key="1">
    <citation type="submission" date="2020-04" db="EMBL/GenBank/DDBJ databases">
        <title>Molecular characterization of pseudomonads from Agaricus bisporus reveal novel blotch 2 pathogens in Western Europe.</title>
        <authorList>
            <person name="Taparia T."/>
            <person name="Krijger M."/>
            <person name="Haynes E."/>
            <person name="Elpinstone J.G."/>
            <person name="Noble R."/>
            <person name="Van Der Wolf J."/>
        </authorList>
    </citation>
    <scope>NUCLEOTIDE SEQUENCE [LARGE SCALE GENOMIC DNA]</scope>
    <source>
        <strain evidence="2 3">H7001</strain>
    </source>
</reference>
<evidence type="ECO:0000259" key="1">
    <source>
        <dbReference type="Pfam" id="PF20148"/>
    </source>
</evidence>
<dbReference type="NCBIfam" id="TIGR01643">
    <property type="entry name" value="YD_repeat_2x"/>
    <property type="match status" value="1"/>
</dbReference>
<dbReference type="Pfam" id="PF20148">
    <property type="entry name" value="DUF6531"/>
    <property type="match status" value="1"/>
</dbReference>
<protein>
    <submittedName>
        <fullName evidence="2">RHS repeat protein</fullName>
    </submittedName>
</protein>
<dbReference type="EMBL" id="JACAQB010000032">
    <property type="protein sequence ID" value="NWC00540.1"/>
    <property type="molecule type" value="Genomic_DNA"/>
</dbReference>
<evidence type="ECO:0000313" key="2">
    <source>
        <dbReference type="EMBL" id="NWC00540.1"/>
    </source>
</evidence>
<dbReference type="Pfam" id="PF05593">
    <property type="entry name" value="RHS_repeat"/>
    <property type="match status" value="1"/>
</dbReference>
<dbReference type="InterPro" id="IPR050708">
    <property type="entry name" value="T6SS_VgrG/RHS"/>
</dbReference>
<sequence length="414" mass="45933">MLCTWVTLNPFSGLWDPDGTLTFVHRSGDSCAADATADCDTEEQKGAPPTLSCVGNPINIAIGNKYQREDDYVPVGGPNRGFSRFYNSVDGVWRHTYATHLRLSLDKWALIKADGQEFYFTANAGDPWSGGTALTNNGSYWEWASNEGERFRFDASGRLINWRDPSGAEQNISYADGQAVVTNDLGQTLTFTEDDLHQPLTLTTGALKITYDYNMDQRLVQVNREWMQGVTHRQYVYEDPRNTGLLTGIVDERGVRFATWAYDAQWRAVSSEHAGGAERTVVAYNADESRTVTNELGKSATYRFVTVGKIKHVSAIEGEPSPSCPASNSTYTYNDSGQMLTKTDAKGLVTTYSYNSRGLETSRTEASGTPLARTVTTEWDPTLVLKTRVVEPTRTTVYTYDAQGRQLNQQTTSN</sequence>
<dbReference type="PANTHER" id="PTHR32305:SF15">
    <property type="entry name" value="PROTEIN RHSA-RELATED"/>
    <property type="match status" value="1"/>
</dbReference>